<dbReference type="Gene3D" id="1.10.10.10">
    <property type="entry name" value="Winged helix-like DNA-binding domain superfamily/Winged helix DNA-binding domain"/>
    <property type="match status" value="1"/>
</dbReference>
<dbReference type="AlphaFoldDB" id="A0A923NQ04"/>
<dbReference type="GO" id="GO:0003700">
    <property type="term" value="F:DNA-binding transcription factor activity"/>
    <property type="evidence" value="ECO:0007669"/>
    <property type="project" value="TreeGrafter"/>
</dbReference>
<name>A0A923NQ04_9FIRM</name>
<dbReference type="InterPro" id="IPR000944">
    <property type="entry name" value="Tscrpt_reg_Rrf2"/>
</dbReference>
<dbReference type="PANTHER" id="PTHR33221:SF5">
    <property type="entry name" value="HTH-TYPE TRANSCRIPTIONAL REGULATOR ISCR"/>
    <property type="match status" value="1"/>
</dbReference>
<evidence type="ECO:0000313" key="2">
    <source>
        <dbReference type="EMBL" id="MBC6681122.1"/>
    </source>
</evidence>
<proteinExistence type="predicted"/>
<dbReference type="InterPro" id="IPR036388">
    <property type="entry name" value="WH-like_DNA-bd_sf"/>
</dbReference>
<protein>
    <submittedName>
        <fullName evidence="2">Rrf2 family transcriptional regulator</fullName>
    </submittedName>
</protein>
<dbReference type="Pfam" id="PF02082">
    <property type="entry name" value="Rrf2"/>
    <property type="match status" value="1"/>
</dbReference>
<reference evidence="2" key="1">
    <citation type="submission" date="2020-08" db="EMBL/GenBank/DDBJ databases">
        <title>Genome public.</title>
        <authorList>
            <person name="Liu C."/>
            <person name="Sun Q."/>
        </authorList>
    </citation>
    <scope>NUCLEOTIDE SEQUENCE</scope>
    <source>
        <strain evidence="2">BX12</strain>
    </source>
</reference>
<dbReference type="RefSeq" id="WP_187304220.1">
    <property type="nucleotide sequence ID" value="NZ_CBCTON010000005.1"/>
</dbReference>
<dbReference type="PROSITE" id="PS51197">
    <property type="entry name" value="HTH_RRF2_2"/>
    <property type="match status" value="1"/>
</dbReference>
<evidence type="ECO:0000256" key="1">
    <source>
        <dbReference type="ARBA" id="ARBA00023125"/>
    </source>
</evidence>
<dbReference type="InterPro" id="IPR036390">
    <property type="entry name" value="WH_DNA-bd_sf"/>
</dbReference>
<dbReference type="EMBL" id="JACRYT010000026">
    <property type="protein sequence ID" value="MBC6681122.1"/>
    <property type="molecule type" value="Genomic_DNA"/>
</dbReference>
<organism evidence="2 3">
    <name type="scientific">Zhenpiania hominis</name>
    <dbReference type="NCBI Taxonomy" id="2763644"/>
    <lineage>
        <taxon>Bacteria</taxon>
        <taxon>Bacillati</taxon>
        <taxon>Bacillota</taxon>
        <taxon>Clostridia</taxon>
        <taxon>Peptostreptococcales</taxon>
        <taxon>Anaerovoracaceae</taxon>
        <taxon>Zhenpiania</taxon>
    </lineage>
</organism>
<dbReference type="Proteomes" id="UP000602647">
    <property type="component" value="Unassembled WGS sequence"/>
</dbReference>
<comment type="caution">
    <text evidence="2">The sequence shown here is derived from an EMBL/GenBank/DDBJ whole genome shotgun (WGS) entry which is preliminary data.</text>
</comment>
<gene>
    <name evidence="2" type="ORF">H9L42_14970</name>
</gene>
<accession>A0A923NQ04</accession>
<dbReference type="GO" id="GO:0003677">
    <property type="term" value="F:DNA binding"/>
    <property type="evidence" value="ECO:0007669"/>
    <property type="project" value="UniProtKB-KW"/>
</dbReference>
<keyword evidence="3" id="KW-1185">Reference proteome</keyword>
<sequence length="144" mass="16193">MKISTRGRYALRFMMDLALHGGERYIPLREISARQDISLKYLEQIVSLFQKNGFLKSTRGASGGYRLARPARDYTAGDILRITEGPLAPVACLETEANDCPRKDACGTLSFWTGLYQVINDYVDSVTLADLCERQKEFGPDFCI</sequence>
<dbReference type="GO" id="GO:0005829">
    <property type="term" value="C:cytosol"/>
    <property type="evidence" value="ECO:0007669"/>
    <property type="project" value="TreeGrafter"/>
</dbReference>
<dbReference type="PANTHER" id="PTHR33221">
    <property type="entry name" value="WINGED HELIX-TURN-HELIX TRANSCRIPTIONAL REGULATOR, RRF2 FAMILY"/>
    <property type="match status" value="1"/>
</dbReference>
<dbReference type="NCBIfam" id="TIGR00738">
    <property type="entry name" value="rrf2_super"/>
    <property type="match status" value="1"/>
</dbReference>
<dbReference type="SUPFAM" id="SSF46785">
    <property type="entry name" value="Winged helix' DNA-binding domain"/>
    <property type="match status" value="1"/>
</dbReference>
<evidence type="ECO:0000313" key="3">
    <source>
        <dbReference type="Proteomes" id="UP000602647"/>
    </source>
</evidence>
<keyword evidence="1" id="KW-0238">DNA-binding</keyword>